<dbReference type="EMBL" id="CAEZSR010000114">
    <property type="protein sequence ID" value="CAB4574552.1"/>
    <property type="molecule type" value="Genomic_DNA"/>
</dbReference>
<dbReference type="InterPro" id="IPR011010">
    <property type="entry name" value="DNA_brk_join_enz"/>
</dbReference>
<evidence type="ECO:0000259" key="2">
    <source>
        <dbReference type="PROSITE" id="PS51898"/>
    </source>
</evidence>
<feature type="domain" description="Tyr recombinase" evidence="2">
    <location>
        <begin position="1"/>
        <end position="69"/>
    </location>
</feature>
<dbReference type="InterPro" id="IPR002104">
    <property type="entry name" value="Integrase_catalytic"/>
</dbReference>
<dbReference type="SUPFAM" id="SSF56349">
    <property type="entry name" value="DNA breaking-rejoining enzymes"/>
    <property type="match status" value="1"/>
</dbReference>
<dbReference type="Gene3D" id="1.10.443.10">
    <property type="entry name" value="Intergrase catalytic core"/>
    <property type="match status" value="1"/>
</dbReference>
<accession>A0A6J6EDX1</accession>
<dbReference type="GO" id="GO:0006310">
    <property type="term" value="P:DNA recombination"/>
    <property type="evidence" value="ECO:0007669"/>
    <property type="project" value="UniProtKB-KW"/>
</dbReference>
<dbReference type="PROSITE" id="PS51898">
    <property type="entry name" value="TYR_RECOMBINASE"/>
    <property type="match status" value="1"/>
</dbReference>
<dbReference type="GO" id="GO:0003677">
    <property type="term" value="F:DNA binding"/>
    <property type="evidence" value="ECO:0007669"/>
    <property type="project" value="InterPro"/>
</dbReference>
<gene>
    <name evidence="3" type="ORF">UFOPK1493_02617</name>
</gene>
<organism evidence="3">
    <name type="scientific">freshwater metagenome</name>
    <dbReference type="NCBI Taxonomy" id="449393"/>
    <lineage>
        <taxon>unclassified sequences</taxon>
        <taxon>metagenomes</taxon>
        <taxon>ecological metagenomes</taxon>
    </lineage>
</organism>
<name>A0A6J6EDX1_9ZZZZ</name>
<evidence type="ECO:0000256" key="1">
    <source>
        <dbReference type="ARBA" id="ARBA00023172"/>
    </source>
</evidence>
<dbReference type="AlphaFoldDB" id="A0A6J6EDX1"/>
<dbReference type="GO" id="GO:0015074">
    <property type="term" value="P:DNA integration"/>
    <property type="evidence" value="ECO:0007669"/>
    <property type="project" value="InterPro"/>
</dbReference>
<dbReference type="InterPro" id="IPR013762">
    <property type="entry name" value="Integrase-like_cat_sf"/>
</dbReference>
<evidence type="ECO:0000313" key="3">
    <source>
        <dbReference type="EMBL" id="CAB4574552.1"/>
    </source>
</evidence>
<proteinExistence type="predicted"/>
<reference evidence="3" key="1">
    <citation type="submission" date="2020-05" db="EMBL/GenBank/DDBJ databases">
        <authorList>
            <person name="Chiriac C."/>
            <person name="Salcher M."/>
            <person name="Ghai R."/>
            <person name="Kavagutti S V."/>
        </authorList>
    </citation>
    <scope>NUCLEOTIDE SEQUENCE</scope>
</reference>
<sequence length="79" mass="8497">MAEACLAVGVDGRTMAHDLRHVAANSPIAAGLSVAAVWALLRHSSPVETLEVYTHLWPTDEECTRDEIGRASVSWVAAR</sequence>
<protein>
    <submittedName>
        <fullName evidence="3">Unannotated protein</fullName>
    </submittedName>
</protein>
<keyword evidence="1" id="KW-0233">DNA recombination</keyword>